<protein>
    <recommendedName>
        <fullName evidence="6">BHLH domain-containing protein</fullName>
    </recommendedName>
</protein>
<dbReference type="PANTHER" id="PTHR12565">
    <property type="entry name" value="STEROL REGULATORY ELEMENT-BINDING PROTEIN"/>
    <property type="match status" value="1"/>
</dbReference>
<evidence type="ECO:0000256" key="3">
    <source>
        <dbReference type="ARBA" id="ARBA00023163"/>
    </source>
</evidence>
<dbReference type="OMA" id="NCATGMA"/>
<feature type="domain" description="BHLH" evidence="6">
    <location>
        <begin position="346"/>
        <end position="396"/>
    </location>
</feature>
<dbReference type="PANTHER" id="PTHR12565:SF184">
    <property type="entry name" value="BHLH TRANSCRIPTION FACTOR"/>
    <property type="match status" value="1"/>
</dbReference>
<dbReference type="FunFam" id="4.10.280.10:FF:000002">
    <property type="entry name" value="Basic helix-loop-helix transcription factor"/>
    <property type="match status" value="1"/>
</dbReference>
<feature type="compositionally biased region" description="Basic and acidic residues" evidence="5">
    <location>
        <begin position="270"/>
        <end position="307"/>
    </location>
</feature>
<dbReference type="CDD" id="cd18919">
    <property type="entry name" value="bHLH_AtBPE_like"/>
    <property type="match status" value="1"/>
</dbReference>
<evidence type="ECO:0000313" key="8">
    <source>
        <dbReference type="Proteomes" id="UP000824469"/>
    </source>
</evidence>
<keyword evidence="3" id="KW-0804">Transcription</keyword>
<keyword evidence="2" id="KW-0805">Transcription regulation</keyword>
<evidence type="ECO:0000256" key="5">
    <source>
        <dbReference type="SAM" id="MobiDB-lite"/>
    </source>
</evidence>
<dbReference type="SMART" id="SM00353">
    <property type="entry name" value="HLH"/>
    <property type="match status" value="1"/>
</dbReference>
<gene>
    <name evidence="7" type="ORF">KI387_021497</name>
</gene>
<dbReference type="AlphaFoldDB" id="A0AA38LC72"/>
<evidence type="ECO:0000256" key="2">
    <source>
        <dbReference type="ARBA" id="ARBA00023015"/>
    </source>
</evidence>
<keyword evidence="8" id="KW-1185">Reference proteome</keyword>
<evidence type="ECO:0000256" key="4">
    <source>
        <dbReference type="ARBA" id="ARBA00023242"/>
    </source>
</evidence>
<proteinExistence type="predicted"/>
<dbReference type="Proteomes" id="UP000824469">
    <property type="component" value="Unassembled WGS sequence"/>
</dbReference>
<sequence>GGEALQAERCRFAHFEEFAPKLAPLSYDSFLCMEQITNGVHSSSSQHLLYSLQNNHKNSNNNSLSAMEMSVLDRQRERFNALNWTSSEQMNGPFHSSEMFSDGVTPTEWQQFAAQNGHLLMANRGDMAMFGARNQLNLQNGWPNLANNLNGAGVVKNGEENNSAVTAAAPFDSDPGFAERAAKFSSFNGNEQMLAYQKAQGDKMVHNASEVTACSNDSEGRKLICRTASAEKATEKLTAVVDESVVSEKLSGGNGNFSHENPGRKRKTDRTRPHEMKAVDSEESKEKRSKSVDSCVKEKDNLRKRNTEQSNSDNSVESSPKSVKENSKVSEGQKQDYIHVRARRGQATDSHSLAERVRREKISERMKYLQDLVPGCNKVTGKAVMLDEIINYVQSLQRQVEFLSMKLAAVNPRLDLNIDNFFAKEMMAPCGNFPSLGGMSPDLAPYLQFHQMQQQQASLQAGVCSGFDIPSIVSSDTTSLHRTATLPVSAELFVDANFQGHPPSAWDTELQNVFSAGLVQGRQPPFVSQGLP</sequence>
<dbReference type="InterPro" id="IPR036638">
    <property type="entry name" value="HLH_DNA-bd_sf"/>
</dbReference>
<dbReference type="PROSITE" id="PS50888">
    <property type="entry name" value="BHLH"/>
    <property type="match status" value="1"/>
</dbReference>
<accession>A0AA38LC72</accession>
<dbReference type="InterPro" id="IPR024097">
    <property type="entry name" value="bHLH_ZIP_TF"/>
</dbReference>
<name>A0AA38LC72_TAXCH</name>
<dbReference type="GO" id="GO:0005634">
    <property type="term" value="C:nucleus"/>
    <property type="evidence" value="ECO:0007669"/>
    <property type="project" value="UniProtKB-SubCell"/>
</dbReference>
<feature type="region of interest" description="Disordered" evidence="5">
    <location>
        <begin position="249"/>
        <end position="352"/>
    </location>
</feature>
<reference evidence="7 8" key="1">
    <citation type="journal article" date="2021" name="Nat. Plants">
        <title>The Taxus genome provides insights into paclitaxel biosynthesis.</title>
        <authorList>
            <person name="Xiong X."/>
            <person name="Gou J."/>
            <person name="Liao Q."/>
            <person name="Li Y."/>
            <person name="Zhou Q."/>
            <person name="Bi G."/>
            <person name="Li C."/>
            <person name="Du R."/>
            <person name="Wang X."/>
            <person name="Sun T."/>
            <person name="Guo L."/>
            <person name="Liang H."/>
            <person name="Lu P."/>
            <person name="Wu Y."/>
            <person name="Zhang Z."/>
            <person name="Ro D.K."/>
            <person name="Shang Y."/>
            <person name="Huang S."/>
            <person name="Yan J."/>
        </authorList>
    </citation>
    <scope>NUCLEOTIDE SEQUENCE [LARGE SCALE GENOMIC DNA]</scope>
    <source>
        <strain evidence="7">Ta-2019</strain>
    </source>
</reference>
<feature type="compositionally biased region" description="Polar residues" evidence="5">
    <location>
        <begin position="308"/>
        <end position="321"/>
    </location>
</feature>
<feature type="non-terminal residue" evidence="7">
    <location>
        <position position="532"/>
    </location>
</feature>
<dbReference type="EMBL" id="JAHRHJ020000004">
    <property type="protein sequence ID" value="KAH9319728.1"/>
    <property type="molecule type" value="Genomic_DNA"/>
</dbReference>
<dbReference type="GO" id="GO:0046983">
    <property type="term" value="F:protein dimerization activity"/>
    <property type="evidence" value="ECO:0007669"/>
    <property type="project" value="InterPro"/>
</dbReference>
<dbReference type="Gene3D" id="4.10.280.10">
    <property type="entry name" value="Helix-loop-helix DNA-binding domain"/>
    <property type="match status" value="1"/>
</dbReference>
<dbReference type="InterPro" id="IPR011598">
    <property type="entry name" value="bHLH_dom"/>
</dbReference>
<feature type="non-terminal residue" evidence="7">
    <location>
        <position position="1"/>
    </location>
</feature>
<comment type="subcellular location">
    <subcellularLocation>
        <location evidence="1">Nucleus</location>
    </subcellularLocation>
</comment>
<evidence type="ECO:0000256" key="1">
    <source>
        <dbReference type="ARBA" id="ARBA00004123"/>
    </source>
</evidence>
<evidence type="ECO:0000313" key="7">
    <source>
        <dbReference type="EMBL" id="KAH9319728.1"/>
    </source>
</evidence>
<dbReference type="GO" id="GO:0003700">
    <property type="term" value="F:DNA-binding transcription factor activity"/>
    <property type="evidence" value="ECO:0007669"/>
    <property type="project" value="TreeGrafter"/>
</dbReference>
<keyword evidence="4" id="KW-0539">Nucleus</keyword>
<evidence type="ECO:0000259" key="6">
    <source>
        <dbReference type="PROSITE" id="PS50888"/>
    </source>
</evidence>
<feature type="compositionally biased region" description="Basic and acidic residues" evidence="5">
    <location>
        <begin position="322"/>
        <end position="339"/>
    </location>
</feature>
<dbReference type="Pfam" id="PF00010">
    <property type="entry name" value="HLH"/>
    <property type="match status" value="1"/>
</dbReference>
<organism evidence="7 8">
    <name type="scientific">Taxus chinensis</name>
    <name type="common">Chinese yew</name>
    <name type="synonym">Taxus wallichiana var. chinensis</name>
    <dbReference type="NCBI Taxonomy" id="29808"/>
    <lineage>
        <taxon>Eukaryota</taxon>
        <taxon>Viridiplantae</taxon>
        <taxon>Streptophyta</taxon>
        <taxon>Embryophyta</taxon>
        <taxon>Tracheophyta</taxon>
        <taxon>Spermatophyta</taxon>
        <taxon>Pinopsida</taxon>
        <taxon>Pinidae</taxon>
        <taxon>Conifers II</taxon>
        <taxon>Cupressales</taxon>
        <taxon>Taxaceae</taxon>
        <taxon>Taxus</taxon>
    </lineage>
</organism>
<comment type="caution">
    <text evidence="7">The sequence shown here is derived from an EMBL/GenBank/DDBJ whole genome shotgun (WGS) entry which is preliminary data.</text>
</comment>
<dbReference type="SUPFAM" id="SSF47459">
    <property type="entry name" value="HLH, helix-loop-helix DNA-binding domain"/>
    <property type="match status" value="1"/>
</dbReference>